<keyword evidence="4" id="KW-1185">Reference proteome</keyword>
<dbReference type="Proteomes" id="UP001224775">
    <property type="component" value="Unassembled WGS sequence"/>
</dbReference>
<feature type="signal peptide" evidence="2">
    <location>
        <begin position="1"/>
        <end position="17"/>
    </location>
</feature>
<comment type="caution">
    <text evidence="3">The sequence shown here is derived from an EMBL/GenBank/DDBJ whole genome shotgun (WGS) entry which is preliminary data.</text>
</comment>
<evidence type="ECO:0000256" key="2">
    <source>
        <dbReference type="SAM" id="SignalP"/>
    </source>
</evidence>
<evidence type="ECO:0008006" key="5">
    <source>
        <dbReference type="Google" id="ProtNLM"/>
    </source>
</evidence>
<evidence type="ECO:0000256" key="1">
    <source>
        <dbReference type="SAM" id="MobiDB-lite"/>
    </source>
</evidence>
<gene>
    <name evidence="3" type="ORF">QTG54_009896</name>
</gene>
<feature type="compositionally biased region" description="Low complexity" evidence="1">
    <location>
        <begin position="37"/>
        <end position="52"/>
    </location>
</feature>
<feature type="region of interest" description="Disordered" evidence="1">
    <location>
        <begin position="23"/>
        <end position="52"/>
    </location>
</feature>
<proteinExistence type="predicted"/>
<accession>A0AAD8Y559</accession>
<reference evidence="3" key="1">
    <citation type="submission" date="2023-06" db="EMBL/GenBank/DDBJ databases">
        <title>Survivors Of The Sea: Transcriptome response of Skeletonema marinoi to long-term dormancy.</title>
        <authorList>
            <person name="Pinder M.I.M."/>
            <person name="Kourtchenko O."/>
            <person name="Robertson E.K."/>
            <person name="Larsson T."/>
            <person name="Maumus F."/>
            <person name="Osuna-Cruz C.M."/>
            <person name="Vancaester E."/>
            <person name="Stenow R."/>
            <person name="Vandepoele K."/>
            <person name="Ploug H."/>
            <person name="Bruchert V."/>
            <person name="Godhe A."/>
            <person name="Topel M."/>
        </authorList>
    </citation>
    <scope>NUCLEOTIDE SEQUENCE</scope>
    <source>
        <strain evidence="3">R05AC</strain>
    </source>
</reference>
<dbReference type="EMBL" id="JATAAI010000018">
    <property type="protein sequence ID" value="KAK1739353.1"/>
    <property type="molecule type" value="Genomic_DNA"/>
</dbReference>
<keyword evidence="2" id="KW-0732">Signal</keyword>
<evidence type="ECO:0000313" key="4">
    <source>
        <dbReference type="Proteomes" id="UP001224775"/>
    </source>
</evidence>
<evidence type="ECO:0000313" key="3">
    <source>
        <dbReference type="EMBL" id="KAK1739353.1"/>
    </source>
</evidence>
<organism evidence="3 4">
    <name type="scientific">Skeletonema marinoi</name>
    <dbReference type="NCBI Taxonomy" id="267567"/>
    <lineage>
        <taxon>Eukaryota</taxon>
        <taxon>Sar</taxon>
        <taxon>Stramenopiles</taxon>
        <taxon>Ochrophyta</taxon>
        <taxon>Bacillariophyta</taxon>
        <taxon>Coscinodiscophyceae</taxon>
        <taxon>Thalassiosirophycidae</taxon>
        <taxon>Thalassiosirales</taxon>
        <taxon>Skeletonemataceae</taxon>
        <taxon>Skeletonema</taxon>
        <taxon>Skeletonema marinoi-dohrnii complex</taxon>
    </lineage>
</organism>
<sequence>MLKSAFLLVTLLGKALGQEPLTISTTLPTPLPPPQTDEPTVSPTAFPSAAPSISSAPTETCYNVEIGLIFDKYPDETRWEIVKGRRPSFQNNNAELVKESPFYDPKPPGNYRGASEKHIVCLPEGRYTFTIMDRERDGMCCRDGEGRYVVTYQSTGDMIAQGSEFGYFESTTFSVPYKQPDFKDNDADGRDDTTKNVYPPLVYPCDNKLGINVKTDDYGVETTFELWTRSNTEDYTDGTLVASGGPYTSDHEYNLSYCLNPGKYTFVLLDWACDGLSGTSVDGSYTLDVNGVEVYEGPQTWADEGQYYELVKLEFTNGIGDELKSGSSEARLNKEYGVFSMAFVTFSAMFMAWI</sequence>
<name>A0AAD8Y559_9STRA</name>
<feature type="chain" id="PRO_5041980914" description="PA14 domain-containing protein" evidence="2">
    <location>
        <begin position="18"/>
        <end position="354"/>
    </location>
</feature>
<protein>
    <recommendedName>
        <fullName evidence="5">PA14 domain-containing protein</fullName>
    </recommendedName>
</protein>
<dbReference type="AlphaFoldDB" id="A0AAD8Y559"/>